<reference evidence="3 4" key="1">
    <citation type="journal article" date="2016" name="Nat. Commun.">
        <title>Thousands of microbial genomes shed light on interconnected biogeochemical processes in an aquifer system.</title>
        <authorList>
            <person name="Anantharaman K."/>
            <person name="Brown C.T."/>
            <person name="Hug L.A."/>
            <person name="Sharon I."/>
            <person name="Castelle C.J."/>
            <person name="Probst A.J."/>
            <person name="Thomas B.C."/>
            <person name="Singh A."/>
            <person name="Wilkins M.J."/>
            <person name="Karaoz U."/>
            <person name="Brodie E.L."/>
            <person name="Williams K.H."/>
            <person name="Hubbard S.S."/>
            <person name="Banfield J.F."/>
        </authorList>
    </citation>
    <scope>NUCLEOTIDE SEQUENCE [LARGE SCALE GENOMIC DNA]</scope>
</reference>
<dbReference type="InterPro" id="IPR035901">
    <property type="entry name" value="GIY-YIG_endonuc_sf"/>
</dbReference>
<dbReference type="AlphaFoldDB" id="A0A1F5YES3"/>
<dbReference type="Gene3D" id="3.40.1440.10">
    <property type="entry name" value="GIY-YIG endonuclease"/>
    <property type="match status" value="1"/>
</dbReference>
<name>A0A1F5YES3_9BACT</name>
<evidence type="ECO:0000256" key="1">
    <source>
        <dbReference type="ARBA" id="ARBA00007435"/>
    </source>
</evidence>
<proteinExistence type="inferred from homology"/>
<dbReference type="CDD" id="cd10456">
    <property type="entry name" value="GIY-YIG_UPF0213"/>
    <property type="match status" value="1"/>
</dbReference>
<sequence>MWFVYILLCKDRSLYTGVSNNPQKRFSDHQTGKGSKYTRSFKAKSIVHLEKYMTKSEALKRERLIKSWSREKKIRILNLKI</sequence>
<accession>A0A1F5YES3</accession>
<gene>
    <name evidence="3" type="ORF">A2153_01370</name>
</gene>
<protein>
    <recommendedName>
        <fullName evidence="2">GIY-YIG domain-containing protein</fullName>
    </recommendedName>
</protein>
<feature type="domain" description="GIY-YIG" evidence="2">
    <location>
        <begin position="1"/>
        <end position="75"/>
    </location>
</feature>
<dbReference type="PANTHER" id="PTHR34477">
    <property type="entry name" value="UPF0213 PROTEIN YHBQ"/>
    <property type="match status" value="1"/>
</dbReference>
<evidence type="ECO:0000313" key="3">
    <source>
        <dbReference type="EMBL" id="OGF98688.1"/>
    </source>
</evidence>
<dbReference type="PROSITE" id="PS50164">
    <property type="entry name" value="GIY_YIG"/>
    <property type="match status" value="1"/>
</dbReference>
<dbReference type="InterPro" id="IPR000305">
    <property type="entry name" value="GIY-YIG_endonuc"/>
</dbReference>
<dbReference type="EMBL" id="MFJB01000090">
    <property type="protein sequence ID" value="OGF98688.1"/>
    <property type="molecule type" value="Genomic_DNA"/>
</dbReference>
<evidence type="ECO:0000313" key="4">
    <source>
        <dbReference type="Proteomes" id="UP000177396"/>
    </source>
</evidence>
<dbReference type="PANTHER" id="PTHR34477:SF1">
    <property type="entry name" value="UPF0213 PROTEIN YHBQ"/>
    <property type="match status" value="1"/>
</dbReference>
<organism evidence="3 4">
    <name type="scientific">Candidatus Gottesmanbacteria bacterium RBG_16_38_7b</name>
    <dbReference type="NCBI Taxonomy" id="1798372"/>
    <lineage>
        <taxon>Bacteria</taxon>
        <taxon>Candidatus Gottesmaniibacteriota</taxon>
    </lineage>
</organism>
<dbReference type="Proteomes" id="UP000177396">
    <property type="component" value="Unassembled WGS sequence"/>
</dbReference>
<dbReference type="Pfam" id="PF01541">
    <property type="entry name" value="GIY-YIG"/>
    <property type="match status" value="1"/>
</dbReference>
<evidence type="ECO:0000259" key="2">
    <source>
        <dbReference type="PROSITE" id="PS50164"/>
    </source>
</evidence>
<dbReference type="SUPFAM" id="SSF82771">
    <property type="entry name" value="GIY-YIG endonuclease"/>
    <property type="match status" value="1"/>
</dbReference>
<dbReference type="InterPro" id="IPR050190">
    <property type="entry name" value="UPF0213_domain"/>
</dbReference>
<comment type="caution">
    <text evidence="3">The sequence shown here is derived from an EMBL/GenBank/DDBJ whole genome shotgun (WGS) entry which is preliminary data.</text>
</comment>
<comment type="similarity">
    <text evidence="1">Belongs to the UPF0213 family.</text>
</comment>
<dbReference type="SMART" id="SM00465">
    <property type="entry name" value="GIYc"/>
    <property type="match status" value="1"/>
</dbReference>